<dbReference type="GO" id="GO:0043137">
    <property type="term" value="P:DNA replication, removal of RNA primer"/>
    <property type="evidence" value="ECO:0007669"/>
    <property type="project" value="TreeGrafter"/>
</dbReference>
<dbReference type="PANTHER" id="PTHR10954">
    <property type="entry name" value="RIBONUCLEASE H2 SUBUNIT A"/>
    <property type="match status" value="1"/>
</dbReference>
<dbReference type="FunFam" id="3.30.420.10:FF:000006">
    <property type="entry name" value="Ribonuclease HII"/>
    <property type="match status" value="1"/>
</dbReference>
<evidence type="ECO:0000256" key="5">
    <source>
        <dbReference type="ARBA" id="ARBA00007383"/>
    </source>
</evidence>
<comment type="function">
    <text evidence="3 14 16">Endonuclease that specifically degrades the RNA of RNA-DNA hybrids.</text>
</comment>
<evidence type="ECO:0000256" key="14">
    <source>
        <dbReference type="HAMAP-Rule" id="MF_00052"/>
    </source>
</evidence>
<dbReference type="AlphaFoldDB" id="A0A0R1SMK2"/>
<reference evidence="18 19" key="1">
    <citation type="journal article" date="2015" name="Genome Announc.">
        <title>Expanding the biotechnology potential of lactobacilli through comparative genomics of 213 strains and associated genera.</title>
        <authorList>
            <person name="Sun Z."/>
            <person name="Harris H.M."/>
            <person name="McCann A."/>
            <person name="Guo C."/>
            <person name="Argimon S."/>
            <person name="Zhang W."/>
            <person name="Yang X."/>
            <person name="Jeffery I.B."/>
            <person name="Cooney J.C."/>
            <person name="Kagawa T.F."/>
            <person name="Liu W."/>
            <person name="Song Y."/>
            <person name="Salvetti E."/>
            <person name="Wrobel A."/>
            <person name="Rasinkangas P."/>
            <person name="Parkhill J."/>
            <person name="Rea M.C."/>
            <person name="O'Sullivan O."/>
            <person name="Ritari J."/>
            <person name="Douillard F.P."/>
            <person name="Paul Ross R."/>
            <person name="Yang R."/>
            <person name="Briner A.E."/>
            <person name="Felis G.E."/>
            <person name="de Vos W.M."/>
            <person name="Barrangou R."/>
            <person name="Klaenhammer T.R."/>
            <person name="Caufield P.W."/>
            <person name="Cui Y."/>
            <person name="Zhang H."/>
            <person name="O'Toole P.W."/>
        </authorList>
    </citation>
    <scope>NUCLEOTIDE SEQUENCE [LARGE SCALE GENOMIC DNA]</scope>
    <source>
        <strain evidence="18 19">DSM 14857</strain>
    </source>
</reference>
<evidence type="ECO:0000256" key="11">
    <source>
        <dbReference type="ARBA" id="ARBA00022759"/>
    </source>
</evidence>
<dbReference type="PATRIC" id="fig|1423815.3.peg.756"/>
<dbReference type="GO" id="GO:0004523">
    <property type="term" value="F:RNA-DNA hybrid ribonuclease activity"/>
    <property type="evidence" value="ECO:0007669"/>
    <property type="project" value="UniProtKB-UniRule"/>
</dbReference>
<evidence type="ECO:0000256" key="4">
    <source>
        <dbReference type="ARBA" id="ARBA00004496"/>
    </source>
</evidence>
<evidence type="ECO:0000256" key="2">
    <source>
        <dbReference type="ARBA" id="ARBA00001946"/>
    </source>
</evidence>
<dbReference type="InterPro" id="IPR001352">
    <property type="entry name" value="RNase_HII/HIII"/>
</dbReference>
<comment type="cofactor">
    <cofactor evidence="14 15">
        <name>Mn(2+)</name>
        <dbReference type="ChEBI" id="CHEBI:29035"/>
    </cofactor>
    <cofactor evidence="14 15">
        <name>Mg(2+)</name>
        <dbReference type="ChEBI" id="CHEBI:18420"/>
    </cofactor>
    <text evidence="14 15">Manganese or magnesium. Binds 1 divalent metal ion per monomer in the absence of substrate. May bind a second metal ion after substrate binding.</text>
</comment>
<evidence type="ECO:0000256" key="3">
    <source>
        <dbReference type="ARBA" id="ARBA00004065"/>
    </source>
</evidence>
<keyword evidence="12 14" id="KW-0378">Hydrolase</keyword>
<evidence type="ECO:0000256" key="8">
    <source>
        <dbReference type="ARBA" id="ARBA00022490"/>
    </source>
</evidence>
<dbReference type="GO" id="GO:0032299">
    <property type="term" value="C:ribonuclease H2 complex"/>
    <property type="evidence" value="ECO:0007669"/>
    <property type="project" value="TreeGrafter"/>
</dbReference>
<dbReference type="NCBIfam" id="NF000594">
    <property type="entry name" value="PRK00015.1-1"/>
    <property type="match status" value="1"/>
</dbReference>
<dbReference type="SUPFAM" id="SSF53098">
    <property type="entry name" value="Ribonuclease H-like"/>
    <property type="match status" value="1"/>
</dbReference>
<dbReference type="Proteomes" id="UP000051647">
    <property type="component" value="Unassembled WGS sequence"/>
</dbReference>
<dbReference type="GO" id="GO:0030145">
    <property type="term" value="F:manganese ion binding"/>
    <property type="evidence" value="ECO:0007669"/>
    <property type="project" value="UniProtKB-UniRule"/>
</dbReference>
<evidence type="ECO:0000313" key="18">
    <source>
        <dbReference type="EMBL" id="KRL66203.1"/>
    </source>
</evidence>
<evidence type="ECO:0000256" key="7">
    <source>
        <dbReference type="ARBA" id="ARBA00019179"/>
    </source>
</evidence>
<dbReference type="EC" id="3.1.26.4" evidence="6 14"/>
<dbReference type="InterPro" id="IPR024567">
    <property type="entry name" value="RNase_HII/HIII_dom"/>
</dbReference>
<keyword evidence="10 14" id="KW-0479">Metal-binding</keyword>
<feature type="domain" description="RNase H type-2" evidence="17">
    <location>
        <begin position="70"/>
        <end position="261"/>
    </location>
</feature>
<proteinExistence type="inferred from homology"/>
<keyword evidence="8 14" id="KW-0963">Cytoplasm</keyword>
<dbReference type="InterPro" id="IPR036397">
    <property type="entry name" value="RNaseH_sf"/>
</dbReference>
<comment type="cofactor">
    <cofactor evidence="2">
        <name>Mg(2+)</name>
        <dbReference type="ChEBI" id="CHEBI:18420"/>
    </cofactor>
</comment>
<evidence type="ECO:0000256" key="13">
    <source>
        <dbReference type="ARBA" id="ARBA00023211"/>
    </source>
</evidence>
<organism evidence="18 19">
    <name type="scientific">Companilactobacillus versmoldensis DSM 14857 = KCTC 3814</name>
    <dbReference type="NCBI Taxonomy" id="1423815"/>
    <lineage>
        <taxon>Bacteria</taxon>
        <taxon>Bacillati</taxon>
        <taxon>Bacillota</taxon>
        <taxon>Bacilli</taxon>
        <taxon>Lactobacillales</taxon>
        <taxon>Lactobacillaceae</taxon>
        <taxon>Companilactobacillus</taxon>
    </lineage>
</organism>
<evidence type="ECO:0000256" key="15">
    <source>
        <dbReference type="PROSITE-ProRule" id="PRU01319"/>
    </source>
</evidence>
<comment type="catalytic activity">
    <reaction evidence="1 14 15 16">
        <text>Endonucleolytic cleavage to 5'-phosphomonoester.</text>
        <dbReference type="EC" id="3.1.26.4"/>
    </reaction>
</comment>
<dbReference type="GO" id="GO:0005737">
    <property type="term" value="C:cytoplasm"/>
    <property type="evidence" value="ECO:0007669"/>
    <property type="project" value="UniProtKB-SubCell"/>
</dbReference>
<keyword evidence="13 14" id="KW-0464">Manganese</keyword>
<keyword evidence="19" id="KW-1185">Reference proteome</keyword>
<dbReference type="HAMAP" id="MF_00052_B">
    <property type="entry name" value="RNase_HII_B"/>
    <property type="match status" value="1"/>
</dbReference>
<evidence type="ECO:0000256" key="16">
    <source>
        <dbReference type="RuleBase" id="RU003515"/>
    </source>
</evidence>
<keyword evidence="11 14" id="KW-0255">Endonuclease</keyword>
<dbReference type="STRING" id="1423815.FC27_GL000747"/>
<evidence type="ECO:0000313" key="19">
    <source>
        <dbReference type="Proteomes" id="UP000051647"/>
    </source>
</evidence>
<dbReference type="GO" id="GO:0003723">
    <property type="term" value="F:RNA binding"/>
    <property type="evidence" value="ECO:0007669"/>
    <property type="project" value="UniProtKB-UniRule"/>
</dbReference>
<dbReference type="eggNOG" id="COG0164">
    <property type="taxonomic scope" value="Bacteria"/>
</dbReference>
<dbReference type="Pfam" id="PF01351">
    <property type="entry name" value="RNase_HII"/>
    <property type="match status" value="1"/>
</dbReference>
<dbReference type="NCBIfam" id="NF000595">
    <property type="entry name" value="PRK00015.1-3"/>
    <property type="match status" value="1"/>
</dbReference>
<dbReference type="InterPro" id="IPR012337">
    <property type="entry name" value="RNaseH-like_sf"/>
</dbReference>
<dbReference type="Gene3D" id="3.30.420.10">
    <property type="entry name" value="Ribonuclease H-like superfamily/Ribonuclease H"/>
    <property type="match status" value="1"/>
</dbReference>
<feature type="binding site" evidence="14 15">
    <location>
        <position position="77"/>
    </location>
    <ligand>
        <name>a divalent metal cation</name>
        <dbReference type="ChEBI" id="CHEBI:60240"/>
    </ligand>
</feature>
<feature type="binding site" evidence="14 15">
    <location>
        <position position="76"/>
    </location>
    <ligand>
        <name>a divalent metal cation</name>
        <dbReference type="ChEBI" id="CHEBI:60240"/>
    </ligand>
</feature>
<dbReference type="PROSITE" id="PS51975">
    <property type="entry name" value="RNASE_H_2"/>
    <property type="match status" value="1"/>
</dbReference>
<evidence type="ECO:0000256" key="9">
    <source>
        <dbReference type="ARBA" id="ARBA00022722"/>
    </source>
</evidence>
<dbReference type="InterPro" id="IPR022898">
    <property type="entry name" value="RNase_HII"/>
</dbReference>
<name>A0A0R1SMK2_9LACO</name>
<evidence type="ECO:0000256" key="6">
    <source>
        <dbReference type="ARBA" id="ARBA00012180"/>
    </source>
</evidence>
<accession>A0A0R1SMK2</accession>
<protein>
    <recommendedName>
        <fullName evidence="7 14">Ribonuclease HII</fullName>
        <shortName evidence="14">RNase HII</shortName>
        <ecNumber evidence="6 14">3.1.26.4</ecNumber>
    </recommendedName>
</protein>
<keyword evidence="9 14" id="KW-0540">Nuclease</keyword>
<comment type="caution">
    <text evidence="18">The sequence shown here is derived from an EMBL/GenBank/DDBJ whole genome shotgun (WGS) entry which is preliminary data.</text>
</comment>
<evidence type="ECO:0000256" key="1">
    <source>
        <dbReference type="ARBA" id="ARBA00000077"/>
    </source>
</evidence>
<dbReference type="EMBL" id="AZFA01000018">
    <property type="protein sequence ID" value="KRL66203.1"/>
    <property type="molecule type" value="Genomic_DNA"/>
</dbReference>
<dbReference type="GO" id="GO:0006298">
    <property type="term" value="P:mismatch repair"/>
    <property type="evidence" value="ECO:0007669"/>
    <property type="project" value="TreeGrafter"/>
</dbReference>
<dbReference type="RefSeq" id="WP_010623473.1">
    <property type="nucleotide sequence ID" value="NZ_AZFA01000018.1"/>
</dbReference>
<dbReference type="CDD" id="cd07182">
    <property type="entry name" value="RNase_HII_bacteria_HII_like"/>
    <property type="match status" value="1"/>
</dbReference>
<dbReference type="OrthoDB" id="9803420at2"/>
<dbReference type="PANTHER" id="PTHR10954:SF18">
    <property type="entry name" value="RIBONUCLEASE HII"/>
    <property type="match status" value="1"/>
</dbReference>
<evidence type="ECO:0000259" key="17">
    <source>
        <dbReference type="PROSITE" id="PS51975"/>
    </source>
</evidence>
<feature type="binding site" evidence="14 15">
    <location>
        <position position="168"/>
    </location>
    <ligand>
        <name>a divalent metal cation</name>
        <dbReference type="ChEBI" id="CHEBI:60240"/>
    </ligand>
</feature>
<sequence>MKNNLTIKVIKEKLLEQPDSKFIEELSADPRTGVQKLLLQYQKRIAKQAKNYQDFLQKENLEQPFWQQQKYVAGVDEVGRGPLAGPVVTAAVVLPANNTLYEVDDSKKLSADKRAKLYRQICQQAIDISVAVGSRQLIDRENIYHATELTMKDAVDNLYLRPDHILVDAMTIPISISQTKLIKGDSKSLSIGAASIIAKVARDRLMCEYDRIYPEFGFAHNDGYGTKEHLQALTKYGKTKLHRESFAPVKNIETIYQRPLA</sequence>
<comment type="subcellular location">
    <subcellularLocation>
        <location evidence="4 14">Cytoplasm</location>
    </subcellularLocation>
</comment>
<evidence type="ECO:0000256" key="10">
    <source>
        <dbReference type="ARBA" id="ARBA00022723"/>
    </source>
</evidence>
<evidence type="ECO:0000256" key="12">
    <source>
        <dbReference type="ARBA" id="ARBA00022801"/>
    </source>
</evidence>
<gene>
    <name evidence="14" type="primary">rnhB</name>
    <name evidence="18" type="ORF">FC27_GL000747</name>
</gene>
<comment type="similarity">
    <text evidence="5 14 16">Belongs to the RNase HII family.</text>
</comment>